<dbReference type="AlphaFoldDB" id="A0AAE0SDK5"/>
<reference evidence="2" key="1">
    <citation type="journal article" date="2021" name="Genome Biol. Evol.">
        <title>A High-Quality Reference Genome for a Parasitic Bivalve with Doubly Uniparental Inheritance (Bivalvia: Unionida).</title>
        <authorList>
            <person name="Smith C.H."/>
        </authorList>
    </citation>
    <scope>NUCLEOTIDE SEQUENCE</scope>
    <source>
        <strain evidence="2">CHS0354</strain>
    </source>
</reference>
<comment type="caution">
    <text evidence="2">The sequence shown here is derived from an EMBL/GenBank/DDBJ whole genome shotgun (WGS) entry which is preliminary data.</text>
</comment>
<organism evidence="2 3">
    <name type="scientific">Potamilus streckersoni</name>
    <dbReference type="NCBI Taxonomy" id="2493646"/>
    <lineage>
        <taxon>Eukaryota</taxon>
        <taxon>Metazoa</taxon>
        <taxon>Spiralia</taxon>
        <taxon>Lophotrochozoa</taxon>
        <taxon>Mollusca</taxon>
        <taxon>Bivalvia</taxon>
        <taxon>Autobranchia</taxon>
        <taxon>Heteroconchia</taxon>
        <taxon>Palaeoheterodonta</taxon>
        <taxon>Unionida</taxon>
        <taxon>Unionoidea</taxon>
        <taxon>Unionidae</taxon>
        <taxon>Ambleminae</taxon>
        <taxon>Lampsilini</taxon>
        <taxon>Potamilus</taxon>
    </lineage>
</organism>
<gene>
    <name evidence="2" type="ORF">CHS0354_010024</name>
</gene>
<name>A0AAE0SDK5_9BIVA</name>
<keyword evidence="3" id="KW-1185">Reference proteome</keyword>
<dbReference type="Proteomes" id="UP001195483">
    <property type="component" value="Unassembled WGS sequence"/>
</dbReference>
<proteinExistence type="predicted"/>
<evidence type="ECO:0000313" key="3">
    <source>
        <dbReference type="Proteomes" id="UP001195483"/>
    </source>
</evidence>
<reference evidence="2" key="3">
    <citation type="submission" date="2023-05" db="EMBL/GenBank/DDBJ databases">
        <authorList>
            <person name="Smith C.H."/>
        </authorList>
    </citation>
    <scope>NUCLEOTIDE SEQUENCE</scope>
    <source>
        <strain evidence="2">CHS0354</strain>
        <tissue evidence="2">Mantle</tissue>
    </source>
</reference>
<sequence>MTLRGTSHGHNSSAEQECYFLKLFVGLSPPKKILAINPPFKNEVAGPSQSESSQVRGCEERKTALLIGPTIGALEHRPTVGHNNKNSTTAQKKADKPKRLKIVGKPNDKLQLQGTALFDVGYSLWHRSIALTNRLTSCLLRLFNTVNLCIAARLPCQFTGNYRFEADTILDTNDIISWQIGELGALRYGLTMLTVELEIHPIPNPHNKNLISKAERGRSVINVASYFQDGFMALLGKEKTERLETSVPGHSKIKQKLEGFISHSKTKQKLEGFISHSQTKQKLEGFISHSQTKQKLEGFISQNKTKQKLEGFISLNKTKQKLE</sequence>
<protein>
    <submittedName>
        <fullName evidence="2">Uncharacterized protein</fullName>
    </submittedName>
</protein>
<reference evidence="2" key="2">
    <citation type="journal article" date="2021" name="Genome Biol. Evol.">
        <title>Developing a high-quality reference genome for a parasitic bivalve with doubly uniparental inheritance (Bivalvia: Unionida).</title>
        <authorList>
            <person name="Smith C.H."/>
        </authorList>
    </citation>
    <scope>NUCLEOTIDE SEQUENCE</scope>
    <source>
        <strain evidence="2">CHS0354</strain>
        <tissue evidence="2">Mantle</tissue>
    </source>
</reference>
<feature type="region of interest" description="Disordered" evidence="1">
    <location>
        <begin position="76"/>
        <end position="96"/>
    </location>
</feature>
<feature type="compositionally biased region" description="Polar residues" evidence="1">
    <location>
        <begin position="81"/>
        <end position="91"/>
    </location>
</feature>
<evidence type="ECO:0000256" key="1">
    <source>
        <dbReference type="SAM" id="MobiDB-lite"/>
    </source>
</evidence>
<accession>A0AAE0SDK5</accession>
<dbReference type="EMBL" id="JAEAOA010000631">
    <property type="protein sequence ID" value="KAK3589375.1"/>
    <property type="molecule type" value="Genomic_DNA"/>
</dbReference>
<evidence type="ECO:0000313" key="2">
    <source>
        <dbReference type="EMBL" id="KAK3589375.1"/>
    </source>
</evidence>